<dbReference type="Gene3D" id="3.30.1330.40">
    <property type="entry name" value="RutC-like"/>
    <property type="match status" value="1"/>
</dbReference>
<dbReference type="PANTHER" id="PTHR43857">
    <property type="entry name" value="BLR7761 PROTEIN"/>
    <property type="match status" value="1"/>
</dbReference>
<evidence type="ECO:0000313" key="2">
    <source>
        <dbReference type="Proteomes" id="UP001365405"/>
    </source>
</evidence>
<keyword evidence="1" id="KW-0378">Hydrolase</keyword>
<keyword evidence="2" id="KW-1185">Reference proteome</keyword>
<name>A0ABU9CP10_9BURK</name>
<dbReference type="InterPro" id="IPR035959">
    <property type="entry name" value="RutC-like_sf"/>
</dbReference>
<evidence type="ECO:0000313" key="1">
    <source>
        <dbReference type="EMBL" id="MEK8053561.1"/>
    </source>
</evidence>
<dbReference type="CDD" id="cd00448">
    <property type="entry name" value="YjgF_YER057c_UK114_family"/>
    <property type="match status" value="1"/>
</dbReference>
<dbReference type="Pfam" id="PF01042">
    <property type="entry name" value="Ribonuc_L-PSP"/>
    <property type="match status" value="1"/>
</dbReference>
<accession>A0ABU9CP10</accession>
<dbReference type="PANTHER" id="PTHR43857:SF1">
    <property type="entry name" value="YJGH FAMILY PROTEIN"/>
    <property type="match status" value="1"/>
</dbReference>
<dbReference type="InterPro" id="IPR006175">
    <property type="entry name" value="YjgF/YER057c/UK114"/>
</dbReference>
<protein>
    <submittedName>
        <fullName evidence="1">RidA family protein</fullName>
        <ecNumber evidence="1">3.5.-.-</ecNumber>
    </submittedName>
</protein>
<gene>
    <name evidence="1" type="ORF">AACH10_25115</name>
</gene>
<dbReference type="SUPFAM" id="SSF55298">
    <property type="entry name" value="YjgF-like"/>
    <property type="match status" value="1"/>
</dbReference>
<dbReference type="RefSeq" id="WP_341413307.1">
    <property type="nucleotide sequence ID" value="NZ_JBBUTH010000012.1"/>
</dbReference>
<dbReference type="EMBL" id="JBBUTH010000012">
    <property type="protein sequence ID" value="MEK8053561.1"/>
    <property type="molecule type" value="Genomic_DNA"/>
</dbReference>
<dbReference type="GO" id="GO:0016787">
    <property type="term" value="F:hydrolase activity"/>
    <property type="evidence" value="ECO:0007669"/>
    <property type="project" value="UniProtKB-KW"/>
</dbReference>
<proteinExistence type="predicted"/>
<dbReference type="EC" id="3.5.-.-" evidence="1"/>
<dbReference type="Proteomes" id="UP001365405">
    <property type="component" value="Unassembled WGS sequence"/>
</dbReference>
<sequence length="139" mass="14745">MSSAPGMAGRVIDSPGWVRPMGHVEGMVASGRHIFLAGQLGWDSQGHFASPSLSGQVRQALHNIVALLARAGAEPRHITRMTWYLTDPAAWHAQLGAIAQAYNELIGHAFPPMTTLAVAGLLHDEALVAIDVTAVVDVH</sequence>
<comment type="caution">
    <text evidence="1">The sequence shown here is derived from an EMBL/GenBank/DDBJ whole genome shotgun (WGS) entry which is preliminary data.</text>
</comment>
<organism evidence="1 2">
    <name type="scientific">Pseudaquabacterium inlustre</name>
    <dbReference type="NCBI Taxonomy" id="2984192"/>
    <lineage>
        <taxon>Bacteria</taxon>
        <taxon>Pseudomonadati</taxon>
        <taxon>Pseudomonadota</taxon>
        <taxon>Betaproteobacteria</taxon>
        <taxon>Burkholderiales</taxon>
        <taxon>Sphaerotilaceae</taxon>
        <taxon>Pseudaquabacterium</taxon>
    </lineage>
</organism>
<reference evidence="1 2" key="1">
    <citation type="submission" date="2024-04" db="EMBL/GenBank/DDBJ databases">
        <title>Novel species of the genus Ideonella isolated from streams.</title>
        <authorList>
            <person name="Lu H."/>
        </authorList>
    </citation>
    <scope>NUCLEOTIDE SEQUENCE [LARGE SCALE GENOMIC DNA]</scope>
    <source>
        <strain evidence="1 2">DXS22W</strain>
    </source>
</reference>